<sequence>MAKTATSVAPVGVTKHLASVPPQPAALNFDEEMQARVEQDSARIMAAINDPTTVFEVLTAAHGIQVVELEGPFDGLYGHYLQHKDGTRLLVVPAGQAPSTRLRAARALLAHQGVMPV</sequence>
<comment type="caution">
    <text evidence="1">The sequence shown here is derived from an EMBL/GenBank/DDBJ whole genome shotgun (WGS) entry which is preliminary data.</text>
</comment>
<name>A0A5N8VZV1_9ACTN</name>
<organism evidence="1 2">
    <name type="scientific">Streptomyces phyllanthi</name>
    <dbReference type="NCBI Taxonomy" id="1803180"/>
    <lineage>
        <taxon>Bacteria</taxon>
        <taxon>Bacillati</taxon>
        <taxon>Actinomycetota</taxon>
        <taxon>Actinomycetes</taxon>
        <taxon>Kitasatosporales</taxon>
        <taxon>Streptomycetaceae</taxon>
        <taxon>Streptomyces</taxon>
    </lineage>
</organism>
<dbReference type="Proteomes" id="UP000326979">
    <property type="component" value="Unassembled WGS sequence"/>
</dbReference>
<dbReference type="OrthoDB" id="4324788at2"/>
<dbReference type="AlphaFoldDB" id="A0A5N8VZV1"/>
<evidence type="ECO:0000313" key="1">
    <source>
        <dbReference type="EMBL" id="MPY40771.1"/>
    </source>
</evidence>
<dbReference type="EMBL" id="VJZE01000068">
    <property type="protein sequence ID" value="MPY40771.1"/>
    <property type="molecule type" value="Genomic_DNA"/>
</dbReference>
<keyword evidence="2" id="KW-1185">Reference proteome</keyword>
<gene>
    <name evidence="1" type="ORF">FNH04_12895</name>
</gene>
<evidence type="ECO:0000313" key="2">
    <source>
        <dbReference type="Proteomes" id="UP000326979"/>
    </source>
</evidence>
<dbReference type="RefSeq" id="WP_152783597.1">
    <property type="nucleotide sequence ID" value="NZ_BAABEQ010000008.1"/>
</dbReference>
<proteinExistence type="predicted"/>
<reference evidence="1 2" key="1">
    <citation type="submission" date="2019-07" db="EMBL/GenBank/DDBJ databases">
        <title>New species of Amycolatopsis and Streptomyces.</title>
        <authorList>
            <person name="Duangmal K."/>
            <person name="Teo W.F.A."/>
            <person name="Lipun K."/>
        </authorList>
    </citation>
    <scope>NUCLEOTIDE SEQUENCE [LARGE SCALE GENOMIC DNA]</scope>
    <source>
        <strain evidence="1 2">TISTR 2346</strain>
    </source>
</reference>
<protein>
    <submittedName>
        <fullName evidence="1">Uncharacterized protein</fullName>
    </submittedName>
</protein>
<accession>A0A5N8VZV1</accession>